<dbReference type="AlphaFoldDB" id="A0A088QF94"/>
<accession>A0A088QF94</accession>
<evidence type="ECO:0000313" key="1">
    <source>
        <dbReference type="EMBL" id="AIN81219.1"/>
    </source>
</evidence>
<reference evidence="1" key="1">
    <citation type="journal article" date="2014" name="Cell Host Microbe">
        <title>Convergent targeting of a common host protein-network by pathogen effectors from three kingdoms of life.</title>
        <authorList>
            <person name="Wessling R."/>
            <person name="Epple P.M."/>
            <person name="Altmann S."/>
            <person name="He Y."/>
            <person name="Yang L."/>
            <person name="McDonald N."/>
            <person name="Wiley K."/>
            <person name="Bader K.C."/>
            <person name="Glaesser C."/>
            <person name="Mukhtar M.S."/>
            <person name="Haigis S."/>
            <person name="Ghamsari L."/>
            <person name="Stephens A.E."/>
            <person name="Ecker J.R."/>
            <person name="Vidal M."/>
            <person name="Jones J.D.G."/>
            <person name="Mayer K.F.X."/>
            <person name="Ver Loren van Themaat E."/>
            <person name="Schulze-Lefert P."/>
            <person name="Dangl J.L."/>
            <person name="Panstruga R."/>
            <person name="Braun P."/>
        </authorList>
    </citation>
    <scope>NUCLEOTIDE SEQUENCE</scope>
</reference>
<organism evidence="1">
    <name type="scientific">Golovinomyces orontii</name>
    <dbReference type="NCBI Taxonomy" id="62715"/>
    <lineage>
        <taxon>Eukaryota</taxon>
        <taxon>Fungi</taxon>
        <taxon>Dikarya</taxon>
        <taxon>Ascomycota</taxon>
        <taxon>Pezizomycotina</taxon>
        <taxon>Leotiomycetes</taxon>
        <taxon>Erysiphales</taxon>
        <taxon>Erysiphaceae</taxon>
        <taxon>Golovinomyces</taxon>
    </lineage>
</organism>
<proteinExistence type="evidence at transcript level"/>
<name>A0A088QF94_9PEZI</name>
<dbReference type="IntAct" id="A0A088QF94">
    <property type="interactions" value="16"/>
</dbReference>
<dbReference type="EMBL" id="KM220876">
    <property type="protein sequence ID" value="AIN81219.1"/>
    <property type="molecule type" value="mRNA"/>
</dbReference>
<protein>
    <submittedName>
        <fullName evidence="1">Effector protein OEC78</fullName>
    </submittedName>
</protein>
<sequence length="48" mass="5698">MIESPLRADSYNRTMQVETKILRGPWPTVKSPQCADFYDIYDSRFTRI</sequence>
<feature type="non-terminal residue" evidence="1">
    <location>
        <position position="1"/>
    </location>
</feature>
<gene>
    <name evidence="1" type="primary">OEC78</name>
</gene>